<name>A0A4S1WCW3_9SPHN</name>
<feature type="transmembrane region" description="Helical" evidence="1">
    <location>
        <begin position="239"/>
        <end position="265"/>
    </location>
</feature>
<proteinExistence type="predicted"/>
<sequence>MPGSAAERAVTVSLVSGALLLAAFAIVAAMRDWMRATPPKTGSIGRRVLQTIGLILFGAALLAIPGFIAATIGTAILAAGAPLTALLPLILAGVVGLWLAQRSSDHGMEGCTRLIAMLVSAYVAVWGLTALAMTWRGGPHSLPLALLRPFLAALPIALLLGLVTRSGTKLRSGALALVFVATWAAICFTTVELGLWGGLLPAGIWPRYALAGAIGVAPLACLPLVGLRNRRSKQDWRGPVAFAVMLAILGMITGLVWAAAGVLLAE</sequence>
<organism evidence="2 3">
    <name type="scientific">Sphingomonas naasensis</name>
    <dbReference type="NCBI Taxonomy" id="1344951"/>
    <lineage>
        <taxon>Bacteria</taxon>
        <taxon>Pseudomonadati</taxon>
        <taxon>Pseudomonadota</taxon>
        <taxon>Alphaproteobacteria</taxon>
        <taxon>Sphingomonadales</taxon>
        <taxon>Sphingomonadaceae</taxon>
        <taxon>Sphingomonas</taxon>
    </lineage>
</organism>
<feature type="transmembrane region" description="Helical" evidence="1">
    <location>
        <begin position="111"/>
        <end position="133"/>
    </location>
</feature>
<feature type="transmembrane region" description="Helical" evidence="1">
    <location>
        <begin position="76"/>
        <end position="99"/>
    </location>
</feature>
<reference evidence="2 3" key="1">
    <citation type="submission" date="2019-04" db="EMBL/GenBank/DDBJ databases">
        <title>Sphingomonas psychrotolerans sp. nov., isolated from soil in the Tianshan Mountains, Xinjiang, China.</title>
        <authorList>
            <person name="Luo Y."/>
            <person name="Sheng H."/>
        </authorList>
    </citation>
    <scope>NUCLEOTIDE SEQUENCE [LARGE SCALE GENOMIC DNA]</scope>
    <source>
        <strain evidence="2 3">KIS18-15</strain>
    </source>
</reference>
<dbReference type="Proteomes" id="UP000309848">
    <property type="component" value="Unassembled WGS sequence"/>
</dbReference>
<evidence type="ECO:0000313" key="3">
    <source>
        <dbReference type="Proteomes" id="UP000309848"/>
    </source>
</evidence>
<keyword evidence="1" id="KW-0812">Transmembrane</keyword>
<comment type="caution">
    <text evidence="2">The sequence shown here is derived from an EMBL/GenBank/DDBJ whole genome shotgun (WGS) entry which is preliminary data.</text>
</comment>
<dbReference type="RefSeq" id="WP_135986889.1">
    <property type="nucleotide sequence ID" value="NZ_JAASQM010000001.1"/>
</dbReference>
<accession>A0A4S1WCW3</accession>
<keyword evidence="1" id="KW-0472">Membrane</keyword>
<dbReference type="AlphaFoldDB" id="A0A4S1WCW3"/>
<evidence type="ECO:0000313" key="2">
    <source>
        <dbReference type="EMBL" id="TGX39280.1"/>
    </source>
</evidence>
<dbReference type="OrthoDB" id="7583914at2"/>
<feature type="transmembrane region" description="Helical" evidence="1">
    <location>
        <begin position="12"/>
        <end position="30"/>
    </location>
</feature>
<gene>
    <name evidence="2" type="ORF">E5A74_17345</name>
</gene>
<feature type="transmembrane region" description="Helical" evidence="1">
    <location>
        <begin position="175"/>
        <end position="196"/>
    </location>
</feature>
<keyword evidence="1" id="KW-1133">Transmembrane helix</keyword>
<protein>
    <submittedName>
        <fullName evidence="2">Uncharacterized protein</fullName>
    </submittedName>
</protein>
<dbReference type="EMBL" id="SRXU01000008">
    <property type="protein sequence ID" value="TGX39280.1"/>
    <property type="molecule type" value="Genomic_DNA"/>
</dbReference>
<feature type="transmembrane region" description="Helical" evidence="1">
    <location>
        <begin position="51"/>
        <end position="70"/>
    </location>
</feature>
<feature type="transmembrane region" description="Helical" evidence="1">
    <location>
        <begin position="208"/>
        <end position="227"/>
    </location>
</feature>
<keyword evidence="3" id="KW-1185">Reference proteome</keyword>
<evidence type="ECO:0000256" key="1">
    <source>
        <dbReference type="SAM" id="Phobius"/>
    </source>
</evidence>
<feature type="transmembrane region" description="Helical" evidence="1">
    <location>
        <begin position="145"/>
        <end position="163"/>
    </location>
</feature>